<evidence type="ECO:0000313" key="9">
    <source>
        <dbReference type="Proteomes" id="UP000621447"/>
    </source>
</evidence>
<dbReference type="InterPro" id="IPR002716">
    <property type="entry name" value="PIN_dom"/>
</dbReference>
<dbReference type="RefSeq" id="WP_174191745.1">
    <property type="nucleotide sequence ID" value="NZ_JABULH010000001.1"/>
</dbReference>
<keyword evidence="1 6" id="KW-1277">Toxin-antitoxin system</keyword>
<feature type="domain" description="PIN" evidence="7">
    <location>
        <begin position="2"/>
        <end position="118"/>
    </location>
</feature>
<dbReference type="SUPFAM" id="SSF88723">
    <property type="entry name" value="PIN domain-like"/>
    <property type="match status" value="1"/>
</dbReference>
<dbReference type="Pfam" id="PF01850">
    <property type="entry name" value="PIN"/>
    <property type="match status" value="1"/>
</dbReference>
<proteinExistence type="inferred from homology"/>
<organism evidence="8 9">
    <name type="scientific">Sphingomonas hominis</name>
    <dbReference type="NCBI Taxonomy" id="2741495"/>
    <lineage>
        <taxon>Bacteria</taxon>
        <taxon>Pseudomonadati</taxon>
        <taxon>Pseudomonadota</taxon>
        <taxon>Alphaproteobacteria</taxon>
        <taxon>Sphingomonadales</taxon>
        <taxon>Sphingomonadaceae</taxon>
        <taxon>Sphingomonas</taxon>
    </lineage>
</organism>
<feature type="binding site" evidence="6">
    <location>
        <position position="5"/>
    </location>
    <ligand>
        <name>Mg(2+)</name>
        <dbReference type="ChEBI" id="CHEBI:18420"/>
    </ligand>
</feature>
<sequence>MILPDSSVWIDLLAGRDTPQANLLRRLLDDNFVIAVGDLILTEVLQGTRSERHYQETLAVLSAFEQVTLVNRDIAIEAARNYQHLRGLGITIRKTIDTLIATRCIHDAIPLLYSDRDYDPFVQYLGLRSAMDLDLGVA</sequence>
<dbReference type="EC" id="3.1.-.-" evidence="6"/>
<dbReference type="PANTHER" id="PTHR42740">
    <property type="entry name" value="RIBONUCLEASE VAPC3"/>
    <property type="match status" value="1"/>
</dbReference>
<evidence type="ECO:0000256" key="5">
    <source>
        <dbReference type="ARBA" id="ARBA00022842"/>
    </source>
</evidence>
<evidence type="ECO:0000259" key="7">
    <source>
        <dbReference type="Pfam" id="PF01850"/>
    </source>
</evidence>
<dbReference type="InterPro" id="IPR051749">
    <property type="entry name" value="PINc/VapC_TA_RNase"/>
</dbReference>
<comment type="similarity">
    <text evidence="6">Belongs to the PINc/VapC protein family.</text>
</comment>
<feature type="binding site" evidence="6">
    <location>
        <position position="97"/>
    </location>
    <ligand>
        <name>Mg(2+)</name>
        <dbReference type="ChEBI" id="CHEBI:18420"/>
    </ligand>
</feature>
<comment type="cofactor">
    <cofactor evidence="6">
        <name>Mg(2+)</name>
        <dbReference type="ChEBI" id="CHEBI:18420"/>
    </cofactor>
</comment>
<dbReference type="CDD" id="cd18760">
    <property type="entry name" value="PIN_MtVapC3-like"/>
    <property type="match status" value="1"/>
</dbReference>
<keyword evidence="9" id="KW-1185">Reference proteome</keyword>
<evidence type="ECO:0000256" key="3">
    <source>
        <dbReference type="ARBA" id="ARBA00022723"/>
    </source>
</evidence>
<dbReference type="HAMAP" id="MF_00265">
    <property type="entry name" value="VapC_Nob1"/>
    <property type="match status" value="1"/>
</dbReference>
<dbReference type="Gene3D" id="3.40.50.1010">
    <property type="entry name" value="5'-nuclease"/>
    <property type="match status" value="1"/>
</dbReference>
<evidence type="ECO:0000256" key="1">
    <source>
        <dbReference type="ARBA" id="ARBA00022649"/>
    </source>
</evidence>
<dbReference type="Proteomes" id="UP000621447">
    <property type="component" value="Unassembled WGS sequence"/>
</dbReference>
<gene>
    <name evidence="6" type="primary">vapC</name>
    <name evidence="8" type="ORF">HRV97_00455</name>
</gene>
<protein>
    <recommendedName>
        <fullName evidence="6">Ribonuclease VapC</fullName>
        <shortName evidence="6">RNase VapC</shortName>
        <ecNumber evidence="6">3.1.-.-</ecNumber>
    </recommendedName>
    <alternativeName>
        <fullName evidence="6">Toxin VapC</fullName>
    </alternativeName>
</protein>
<accession>A0ABX2JG80</accession>
<keyword evidence="4 6" id="KW-0378">Hydrolase</keyword>
<dbReference type="PANTHER" id="PTHR42740:SF1">
    <property type="entry name" value="RIBONUCLEASE VAPC3"/>
    <property type="match status" value="1"/>
</dbReference>
<comment type="function">
    <text evidence="6">Toxic component of a toxin-antitoxin (TA) system. An RNase.</text>
</comment>
<keyword evidence="2 6" id="KW-0540">Nuclease</keyword>
<dbReference type="InterPro" id="IPR029060">
    <property type="entry name" value="PIN-like_dom_sf"/>
</dbReference>
<name>A0ABX2JG80_9SPHN</name>
<reference evidence="8 9" key="1">
    <citation type="submission" date="2020-06" db="EMBL/GenBank/DDBJ databases">
        <title>Sphingomonas hominis sp. nov., a member of the Sphingomonas, isolated from the hair of a 22-year-old girl.</title>
        <authorList>
            <person name="Zhang D.-F."/>
            <person name="Cui X.-W."/>
        </authorList>
    </citation>
    <scope>NUCLEOTIDE SEQUENCE [LARGE SCALE GENOMIC DNA]</scope>
    <source>
        <strain evidence="8 9">HHU CXW</strain>
    </source>
</reference>
<dbReference type="EMBL" id="JABULH010000001">
    <property type="protein sequence ID" value="NTS63626.1"/>
    <property type="molecule type" value="Genomic_DNA"/>
</dbReference>
<dbReference type="InterPro" id="IPR022907">
    <property type="entry name" value="VapC_family"/>
</dbReference>
<keyword evidence="3 6" id="KW-0479">Metal-binding</keyword>
<comment type="caution">
    <text evidence="8">The sequence shown here is derived from an EMBL/GenBank/DDBJ whole genome shotgun (WGS) entry which is preliminary data.</text>
</comment>
<keyword evidence="5 6" id="KW-0460">Magnesium</keyword>
<evidence type="ECO:0000256" key="6">
    <source>
        <dbReference type="HAMAP-Rule" id="MF_00265"/>
    </source>
</evidence>
<evidence type="ECO:0000256" key="2">
    <source>
        <dbReference type="ARBA" id="ARBA00022722"/>
    </source>
</evidence>
<keyword evidence="6" id="KW-0800">Toxin</keyword>
<evidence type="ECO:0000313" key="8">
    <source>
        <dbReference type="EMBL" id="NTS63626.1"/>
    </source>
</evidence>
<evidence type="ECO:0000256" key="4">
    <source>
        <dbReference type="ARBA" id="ARBA00022801"/>
    </source>
</evidence>